<name>A0A8K0TFD1_9PEZI</name>
<evidence type="ECO:0000313" key="2">
    <source>
        <dbReference type="Proteomes" id="UP000813385"/>
    </source>
</evidence>
<dbReference type="OrthoDB" id="4161196at2759"/>
<evidence type="ECO:0000313" key="1">
    <source>
        <dbReference type="EMBL" id="KAH7362407.1"/>
    </source>
</evidence>
<accession>A0A8K0TFD1</accession>
<protein>
    <submittedName>
        <fullName evidence="1">Uncharacterized protein</fullName>
    </submittedName>
</protein>
<gene>
    <name evidence="1" type="ORF">B0T11DRAFT_84021</name>
</gene>
<sequence>MENLEQFLCCRCKSLDLRALASSRETFRLCSVSDLDRSAQAGCSLCKFLLYHVRLEKRATEQETAKPPEQAVPNSFEHAIKFVGSAFGNVQNALSDLKLVYLSVPEKTTGEEARGRLDLTEIHMSTGRLGPDTKSRTELLVAVDARHHLVTSQLVIDDPMSVGTIAEALLAWRRQCHDTHEYWKPLAERRSPETSYIQTAGTEEVMRQSTYYIRGRRLPPMQSVDPPEIEPENHHLDDVPLPSRCLEIVRCADSEYFRFRSRKTASQRGKCIILSHRWVPDTERVRTLKANLEHRFLIREGVSVNELP</sequence>
<dbReference type="Proteomes" id="UP000813385">
    <property type="component" value="Unassembled WGS sequence"/>
</dbReference>
<comment type="caution">
    <text evidence="1">The sequence shown here is derived from an EMBL/GenBank/DDBJ whole genome shotgun (WGS) entry which is preliminary data.</text>
</comment>
<proteinExistence type="predicted"/>
<organism evidence="1 2">
    <name type="scientific">Plectosphaerella cucumerina</name>
    <dbReference type="NCBI Taxonomy" id="40658"/>
    <lineage>
        <taxon>Eukaryota</taxon>
        <taxon>Fungi</taxon>
        <taxon>Dikarya</taxon>
        <taxon>Ascomycota</taxon>
        <taxon>Pezizomycotina</taxon>
        <taxon>Sordariomycetes</taxon>
        <taxon>Hypocreomycetidae</taxon>
        <taxon>Glomerellales</taxon>
        <taxon>Plectosphaerellaceae</taxon>
        <taxon>Plectosphaerella</taxon>
    </lineage>
</organism>
<reference evidence="1" key="1">
    <citation type="journal article" date="2021" name="Nat. Commun.">
        <title>Genetic determinants of endophytism in the Arabidopsis root mycobiome.</title>
        <authorList>
            <person name="Mesny F."/>
            <person name="Miyauchi S."/>
            <person name="Thiergart T."/>
            <person name="Pickel B."/>
            <person name="Atanasova L."/>
            <person name="Karlsson M."/>
            <person name="Huettel B."/>
            <person name="Barry K.W."/>
            <person name="Haridas S."/>
            <person name="Chen C."/>
            <person name="Bauer D."/>
            <person name="Andreopoulos W."/>
            <person name="Pangilinan J."/>
            <person name="LaButti K."/>
            <person name="Riley R."/>
            <person name="Lipzen A."/>
            <person name="Clum A."/>
            <person name="Drula E."/>
            <person name="Henrissat B."/>
            <person name="Kohler A."/>
            <person name="Grigoriev I.V."/>
            <person name="Martin F.M."/>
            <person name="Hacquard S."/>
        </authorList>
    </citation>
    <scope>NUCLEOTIDE SEQUENCE</scope>
    <source>
        <strain evidence="1">MPI-CAGE-AT-0016</strain>
    </source>
</reference>
<dbReference type="EMBL" id="JAGPXD010000003">
    <property type="protein sequence ID" value="KAH7362407.1"/>
    <property type="molecule type" value="Genomic_DNA"/>
</dbReference>
<keyword evidence="2" id="KW-1185">Reference proteome</keyword>
<dbReference type="AlphaFoldDB" id="A0A8K0TFD1"/>